<feature type="region of interest" description="Disordered" evidence="1">
    <location>
        <begin position="60"/>
        <end position="117"/>
    </location>
</feature>
<evidence type="ECO:0000313" key="4">
    <source>
        <dbReference type="Proteomes" id="UP001161247"/>
    </source>
</evidence>
<dbReference type="AlphaFoldDB" id="A0AAV1DIC9"/>
<proteinExistence type="predicted"/>
<feature type="chain" id="PRO_5043852607" evidence="2">
    <location>
        <begin position="26"/>
        <end position="117"/>
    </location>
</feature>
<feature type="compositionally biased region" description="Basic and acidic residues" evidence="1">
    <location>
        <begin position="73"/>
        <end position="95"/>
    </location>
</feature>
<name>A0AAV1DIC9_OLDCO</name>
<sequence length="117" mass="12761">MANNVSITFITLVFVSVAFLAFAEGSSSDGGSSTLKEYMRKFRQGSISGDVQEGRKLLYKPVSEPTPGGSESVNHEEAGIYHTASERYPDQDSYHPQEAAESAHHEAGIYVPRKPPK</sequence>
<evidence type="ECO:0000313" key="3">
    <source>
        <dbReference type="EMBL" id="CAI9107403.1"/>
    </source>
</evidence>
<reference evidence="3" key="1">
    <citation type="submission" date="2023-03" db="EMBL/GenBank/DDBJ databases">
        <authorList>
            <person name="Julca I."/>
        </authorList>
    </citation>
    <scope>NUCLEOTIDE SEQUENCE</scope>
</reference>
<protein>
    <submittedName>
        <fullName evidence="3">OLC1v1006748C1</fullName>
    </submittedName>
</protein>
<organism evidence="3 4">
    <name type="scientific">Oldenlandia corymbosa var. corymbosa</name>
    <dbReference type="NCBI Taxonomy" id="529605"/>
    <lineage>
        <taxon>Eukaryota</taxon>
        <taxon>Viridiplantae</taxon>
        <taxon>Streptophyta</taxon>
        <taxon>Embryophyta</taxon>
        <taxon>Tracheophyta</taxon>
        <taxon>Spermatophyta</taxon>
        <taxon>Magnoliopsida</taxon>
        <taxon>eudicotyledons</taxon>
        <taxon>Gunneridae</taxon>
        <taxon>Pentapetalae</taxon>
        <taxon>asterids</taxon>
        <taxon>lamiids</taxon>
        <taxon>Gentianales</taxon>
        <taxon>Rubiaceae</taxon>
        <taxon>Rubioideae</taxon>
        <taxon>Spermacoceae</taxon>
        <taxon>Hedyotis-Oldenlandia complex</taxon>
        <taxon>Oldenlandia</taxon>
    </lineage>
</organism>
<dbReference type="EMBL" id="OX459122">
    <property type="protein sequence ID" value="CAI9107403.1"/>
    <property type="molecule type" value="Genomic_DNA"/>
</dbReference>
<dbReference type="Proteomes" id="UP001161247">
    <property type="component" value="Chromosome 5"/>
</dbReference>
<evidence type="ECO:0000256" key="2">
    <source>
        <dbReference type="SAM" id="SignalP"/>
    </source>
</evidence>
<evidence type="ECO:0000256" key="1">
    <source>
        <dbReference type="SAM" id="MobiDB-lite"/>
    </source>
</evidence>
<accession>A0AAV1DIC9</accession>
<keyword evidence="2" id="KW-0732">Signal</keyword>
<feature type="signal peptide" evidence="2">
    <location>
        <begin position="1"/>
        <end position="25"/>
    </location>
</feature>
<keyword evidence="4" id="KW-1185">Reference proteome</keyword>
<gene>
    <name evidence="3" type="ORF">OLC1_LOCUS15725</name>
</gene>